<evidence type="ECO:0000256" key="11">
    <source>
        <dbReference type="ARBA" id="ARBA00022838"/>
    </source>
</evidence>
<dbReference type="Proteomes" id="UP000027586">
    <property type="component" value="Unassembled WGS sequence"/>
</dbReference>
<evidence type="ECO:0000256" key="1">
    <source>
        <dbReference type="ARBA" id="ARBA00004123"/>
    </source>
</evidence>
<evidence type="ECO:0000313" key="18">
    <source>
        <dbReference type="EMBL" id="CDH49199.1"/>
    </source>
</evidence>
<feature type="compositionally biased region" description="Polar residues" evidence="17">
    <location>
        <begin position="67"/>
        <end position="84"/>
    </location>
</feature>
<keyword evidence="10" id="KW-0498">Mitosis</keyword>
<keyword evidence="14" id="KW-0131">Cell cycle</keyword>
<keyword evidence="15" id="KW-0137">Centromere</keyword>
<evidence type="ECO:0000256" key="5">
    <source>
        <dbReference type="ARBA" id="ARBA00020261"/>
    </source>
</evidence>
<evidence type="ECO:0000256" key="9">
    <source>
        <dbReference type="ARBA" id="ARBA00022701"/>
    </source>
</evidence>
<evidence type="ECO:0000256" key="10">
    <source>
        <dbReference type="ARBA" id="ARBA00022776"/>
    </source>
</evidence>
<dbReference type="GO" id="GO:0072686">
    <property type="term" value="C:mitotic spindle"/>
    <property type="evidence" value="ECO:0007669"/>
    <property type="project" value="InterPro"/>
</dbReference>
<evidence type="ECO:0000256" key="17">
    <source>
        <dbReference type="SAM" id="MobiDB-lite"/>
    </source>
</evidence>
<keyword evidence="9" id="KW-0493">Microtubule</keyword>
<dbReference type="PANTHER" id="PTHR28025:SF1">
    <property type="entry name" value="DASH COMPLEX SUBUNIT DAD1"/>
    <property type="match status" value="1"/>
</dbReference>
<evidence type="ECO:0000256" key="14">
    <source>
        <dbReference type="ARBA" id="ARBA00023306"/>
    </source>
</evidence>
<dbReference type="GO" id="GO:0044732">
    <property type="term" value="C:mitotic spindle pole body"/>
    <property type="evidence" value="ECO:0007669"/>
    <property type="project" value="TreeGrafter"/>
</dbReference>
<sequence length="84" mass="9561">MSTRQESFQAEQAALLEKTNQGLDQLFRNLNQLHGNLEQINTVGKGFHYASDIWHDFYSALKEHNDSTGSGQHQNQAMDKQGQQ</sequence>
<comment type="caution">
    <text evidence="18">The sequence shown here is derived from an EMBL/GenBank/DDBJ whole genome shotgun (WGS) entry which is preliminary data.</text>
</comment>
<name>A0A068RGU7_9FUNG</name>
<keyword evidence="6" id="KW-0158">Chromosome</keyword>
<organism evidence="18 19">
    <name type="scientific">Lichtheimia corymbifera JMRC:FSU:9682</name>
    <dbReference type="NCBI Taxonomy" id="1263082"/>
    <lineage>
        <taxon>Eukaryota</taxon>
        <taxon>Fungi</taxon>
        <taxon>Fungi incertae sedis</taxon>
        <taxon>Mucoromycota</taxon>
        <taxon>Mucoromycotina</taxon>
        <taxon>Mucoromycetes</taxon>
        <taxon>Mucorales</taxon>
        <taxon>Lichtheimiaceae</taxon>
        <taxon>Lichtheimia</taxon>
    </lineage>
</organism>
<dbReference type="OrthoDB" id="5566853at2759"/>
<comment type="subcellular location">
    <subcellularLocation>
        <location evidence="3">Chromosome</location>
        <location evidence="3">Centromere</location>
        <location evidence="3">Kinetochore</location>
    </subcellularLocation>
    <subcellularLocation>
        <location evidence="2">Cytoplasm</location>
        <location evidence="2">Cytoskeleton</location>
        <location evidence="2">Spindle</location>
    </subcellularLocation>
    <subcellularLocation>
        <location evidence="1">Nucleus</location>
    </subcellularLocation>
</comment>
<evidence type="ECO:0000256" key="15">
    <source>
        <dbReference type="ARBA" id="ARBA00023328"/>
    </source>
</evidence>
<keyword evidence="12" id="KW-0206">Cytoskeleton</keyword>
<dbReference type="InterPro" id="IPR013958">
    <property type="entry name" value="DASH_Dad1"/>
</dbReference>
<keyword evidence="11" id="KW-0995">Kinetochore</keyword>
<evidence type="ECO:0000256" key="7">
    <source>
        <dbReference type="ARBA" id="ARBA00022490"/>
    </source>
</evidence>
<comment type="similarity">
    <text evidence="4">Belongs to the DASH complex DAD1 family.</text>
</comment>
<dbReference type="GO" id="GO:0051010">
    <property type="term" value="F:microtubule plus-end binding"/>
    <property type="evidence" value="ECO:0007669"/>
    <property type="project" value="TreeGrafter"/>
</dbReference>
<evidence type="ECO:0000256" key="3">
    <source>
        <dbReference type="ARBA" id="ARBA00004629"/>
    </source>
</evidence>
<evidence type="ECO:0000256" key="8">
    <source>
        <dbReference type="ARBA" id="ARBA00022618"/>
    </source>
</evidence>
<evidence type="ECO:0000256" key="6">
    <source>
        <dbReference type="ARBA" id="ARBA00022454"/>
    </source>
</evidence>
<keyword evidence="8" id="KW-0132">Cell division</keyword>
<dbReference type="PANTHER" id="PTHR28025">
    <property type="entry name" value="DASH COMPLEX SUBUNIT DAD1"/>
    <property type="match status" value="1"/>
</dbReference>
<dbReference type="AlphaFoldDB" id="A0A068RGU7"/>
<evidence type="ECO:0000256" key="4">
    <source>
        <dbReference type="ARBA" id="ARBA00010146"/>
    </source>
</evidence>
<evidence type="ECO:0000313" key="19">
    <source>
        <dbReference type="Proteomes" id="UP000027586"/>
    </source>
</evidence>
<evidence type="ECO:0000256" key="13">
    <source>
        <dbReference type="ARBA" id="ARBA00023242"/>
    </source>
</evidence>
<reference evidence="18" key="1">
    <citation type="submission" date="2013-08" db="EMBL/GenBank/DDBJ databases">
        <title>Gene expansion shapes genome architecture in the human pathogen Lichtheimia corymbifera: an evolutionary genomics analysis in the ancient terrestrial Mucorales (Mucoromycotina).</title>
        <authorList>
            <person name="Schwartze V.U."/>
            <person name="Winter S."/>
            <person name="Shelest E."/>
            <person name="Marcet-Houben M."/>
            <person name="Horn F."/>
            <person name="Wehner S."/>
            <person name="Hoffmann K."/>
            <person name="Riege K."/>
            <person name="Sammeth M."/>
            <person name="Nowrousian M."/>
            <person name="Valiante V."/>
            <person name="Linde J."/>
            <person name="Jacobsen I.D."/>
            <person name="Marz M."/>
            <person name="Brakhage A.A."/>
            <person name="Gabaldon T."/>
            <person name="Bocker S."/>
            <person name="Voigt K."/>
        </authorList>
    </citation>
    <scope>NUCLEOTIDE SEQUENCE [LARGE SCALE GENOMIC DNA]</scope>
    <source>
        <strain evidence="18">FSU 9682</strain>
    </source>
</reference>
<dbReference type="Pfam" id="PF08649">
    <property type="entry name" value="DASH_Dad1"/>
    <property type="match status" value="1"/>
</dbReference>
<feature type="region of interest" description="Disordered" evidence="17">
    <location>
        <begin position="63"/>
        <end position="84"/>
    </location>
</feature>
<proteinExistence type="inferred from homology"/>
<evidence type="ECO:0000256" key="12">
    <source>
        <dbReference type="ARBA" id="ARBA00023212"/>
    </source>
</evidence>
<dbReference type="GO" id="GO:0051301">
    <property type="term" value="P:cell division"/>
    <property type="evidence" value="ECO:0007669"/>
    <property type="project" value="UniProtKB-KW"/>
</dbReference>
<evidence type="ECO:0000256" key="2">
    <source>
        <dbReference type="ARBA" id="ARBA00004186"/>
    </source>
</evidence>
<keyword evidence="7" id="KW-0963">Cytoplasm</keyword>
<keyword evidence="19" id="KW-1185">Reference proteome</keyword>
<protein>
    <recommendedName>
        <fullName evidence="5">DASH complex subunit DAD1</fullName>
    </recommendedName>
    <alternativeName>
        <fullName evidence="16">Outer kinetochore protein DAD1</fullName>
    </alternativeName>
</protein>
<keyword evidence="13" id="KW-0539">Nucleus</keyword>
<dbReference type="EMBL" id="CBTN010000003">
    <property type="protein sequence ID" value="CDH49199.1"/>
    <property type="molecule type" value="Genomic_DNA"/>
</dbReference>
<accession>A0A068RGU7</accession>
<gene>
    <name evidence="18" type="ORF">LCOR_00952.1</name>
</gene>
<dbReference type="GO" id="GO:0042729">
    <property type="term" value="C:DASH complex"/>
    <property type="evidence" value="ECO:0007669"/>
    <property type="project" value="InterPro"/>
</dbReference>
<evidence type="ECO:0000256" key="16">
    <source>
        <dbReference type="ARBA" id="ARBA00030566"/>
    </source>
</evidence>
<dbReference type="GO" id="GO:0005876">
    <property type="term" value="C:spindle microtubule"/>
    <property type="evidence" value="ECO:0007669"/>
    <property type="project" value="TreeGrafter"/>
</dbReference>
<dbReference type="VEuPathDB" id="FungiDB:LCOR_00952.1"/>